<reference evidence="1 2" key="2">
    <citation type="journal article" date="2022" name="Mol. Ecol. Resour.">
        <title>The genomes of chicory, endive, great burdock and yacon provide insights into Asteraceae paleo-polyploidization history and plant inulin production.</title>
        <authorList>
            <person name="Fan W."/>
            <person name="Wang S."/>
            <person name="Wang H."/>
            <person name="Wang A."/>
            <person name="Jiang F."/>
            <person name="Liu H."/>
            <person name="Zhao H."/>
            <person name="Xu D."/>
            <person name="Zhang Y."/>
        </authorList>
    </citation>
    <scope>NUCLEOTIDE SEQUENCE [LARGE SCALE GENOMIC DNA]</scope>
    <source>
        <strain evidence="2">cv. Yunnan</strain>
        <tissue evidence="1">Leaves</tissue>
    </source>
</reference>
<gene>
    <name evidence="1" type="ORF">L1987_22205</name>
</gene>
<evidence type="ECO:0000313" key="1">
    <source>
        <dbReference type="EMBL" id="KAI3806306.1"/>
    </source>
</evidence>
<dbReference type="Proteomes" id="UP001056120">
    <property type="component" value="Linkage Group LG08"/>
</dbReference>
<comment type="caution">
    <text evidence="1">The sequence shown here is derived from an EMBL/GenBank/DDBJ whole genome shotgun (WGS) entry which is preliminary data.</text>
</comment>
<evidence type="ECO:0000313" key="2">
    <source>
        <dbReference type="Proteomes" id="UP001056120"/>
    </source>
</evidence>
<name>A0ACB9IFQ0_9ASTR</name>
<reference evidence="2" key="1">
    <citation type="journal article" date="2022" name="Mol. Ecol. Resour.">
        <title>The genomes of chicory, endive, great burdock and yacon provide insights into Asteraceae palaeo-polyploidization history and plant inulin production.</title>
        <authorList>
            <person name="Fan W."/>
            <person name="Wang S."/>
            <person name="Wang H."/>
            <person name="Wang A."/>
            <person name="Jiang F."/>
            <person name="Liu H."/>
            <person name="Zhao H."/>
            <person name="Xu D."/>
            <person name="Zhang Y."/>
        </authorList>
    </citation>
    <scope>NUCLEOTIDE SEQUENCE [LARGE SCALE GENOMIC DNA]</scope>
    <source>
        <strain evidence="2">cv. Yunnan</strain>
    </source>
</reference>
<protein>
    <submittedName>
        <fullName evidence="1">Uncharacterized protein</fullName>
    </submittedName>
</protein>
<accession>A0ACB9IFQ0</accession>
<organism evidence="1 2">
    <name type="scientific">Smallanthus sonchifolius</name>
    <dbReference type="NCBI Taxonomy" id="185202"/>
    <lineage>
        <taxon>Eukaryota</taxon>
        <taxon>Viridiplantae</taxon>
        <taxon>Streptophyta</taxon>
        <taxon>Embryophyta</taxon>
        <taxon>Tracheophyta</taxon>
        <taxon>Spermatophyta</taxon>
        <taxon>Magnoliopsida</taxon>
        <taxon>eudicotyledons</taxon>
        <taxon>Gunneridae</taxon>
        <taxon>Pentapetalae</taxon>
        <taxon>asterids</taxon>
        <taxon>campanulids</taxon>
        <taxon>Asterales</taxon>
        <taxon>Asteraceae</taxon>
        <taxon>Asteroideae</taxon>
        <taxon>Heliantheae alliance</taxon>
        <taxon>Millerieae</taxon>
        <taxon>Smallanthus</taxon>
    </lineage>
</organism>
<keyword evidence="2" id="KW-1185">Reference proteome</keyword>
<dbReference type="EMBL" id="CM042025">
    <property type="protein sequence ID" value="KAI3806306.1"/>
    <property type="molecule type" value="Genomic_DNA"/>
</dbReference>
<sequence length="125" mass="14168">MTSGMVPFRIDFGFLYSIVLLFNFGVARSQLQSDTRCGVCAIEADFSKQLAFAWMKILSDEVKSSIQKPKLFFCNGYGFGNLPAWLILIALEYAVEVNASIFFYPRPKRKSLAMGTAEEQNFKIR</sequence>
<proteinExistence type="predicted"/>